<keyword evidence="2" id="KW-0012">Acyltransferase</keyword>
<organism evidence="2 3">
    <name type="scientific">Amycolatopsis halotolerans</name>
    <dbReference type="NCBI Taxonomy" id="330083"/>
    <lineage>
        <taxon>Bacteria</taxon>
        <taxon>Bacillati</taxon>
        <taxon>Actinomycetota</taxon>
        <taxon>Actinomycetes</taxon>
        <taxon>Pseudonocardiales</taxon>
        <taxon>Pseudonocardiaceae</taxon>
        <taxon>Amycolatopsis</taxon>
    </lineage>
</organism>
<sequence length="151" mass="17006">MTTLRLVELTVDNVDDACDLKVAKPQRDYVSSVARSLAEAYVQPDIAWPRLVYAGKKLVGFVMAAFDPDNPTDYYRSYLWRLNIAAKHQKKGYGRFAVEAVLAEARRRDAASVTVSWMPGKHSPQPFYLRLGFKPTGEIDDDGEIVGRIQL</sequence>
<dbReference type="InterPro" id="IPR000182">
    <property type="entry name" value="GNAT_dom"/>
</dbReference>
<proteinExistence type="predicted"/>
<name>A0ABV7QMN4_9PSEU</name>
<dbReference type="EMBL" id="JBHRWI010000042">
    <property type="protein sequence ID" value="MFC3514576.1"/>
    <property type="molecule type" value="Genomic_DNA"/>
</dbReference>
<feature type="domain" description="N-acetyltransferase" evidence="1">
    <location>
        <begin position="4"/>
        <end position="151"/>
    </location>
</feature>
<dbReference type="CDD" id="cd04301">
    <property type="entry name" value="NAT_SF"/>
    <property type="match status" value="1"/>
</dbReference>
<dbReference type="EC" id="2.3.1.-" evidence="2"/>
<gene>
    <name evidence="2" type="ORF">ACFORO_30705</name>
</gene>
<dbReference type="InterPro" id="IPR016181">
    <property type="entry name" value="Acyl_CoA_acyltransferase"/>
</dbReference>
<dbReference type="PROSITE" id="PS51186">
    <property type="entry name" value="GNAT"/>
    <property type="match status" value="1"/>
</dbReference>
<protein>
    <submittedName>
        <fullName evidence="2">GNAT family N-acetyltransferase</fullName>
        <ecNumber evidence="2">2.3.1.-</ecNumber>
    </submittedName>
</protein>
<keyword evidence="2" id="KW-0808">Transferase</keyword>
<keyword evidence="3" id="KW-1185">Reference proteome</keyword>
<evidence type="ECO:0000313" key="2">
    <source>
        <dbReference type="EMBL" id="MFC3514576.1"/>
    </source>
</evidence>
<reference evidence="3" key="1">
    <citation type="journal article" date="2019" name="Int. J. Syst. Evol. Microbiol.">
        <title>The Global Catalogue of Microorganisms (GCM) 10K type strain sequencing project: providing services to taxonomists for standard genome sequencing and annotation.</title>
        <authorList>
            <consortium name="The Broad Institute Genomics Platform"/>
            <consortium name="The Broad Institute Genome Sequencing Center for Infectious Disease"/>
            <person name="Wu L."/>
            <person name="Ma J."/>
        </authorList>
    </citation>
    <scope>NUCLEOTIDE SEQUENCE [LARGE SCALE GENOMIC DNA]</scope>
    <source>
        <strain evidence="3">CGMCC 4.7682</strain>
    </source>
</reference>
<dbReference type="Pfam" id="PF00583">
    <property type="entry name" value="Acetyltransf_1"/>
    <property type="match status" value="1"/>
</dbReference>
<accession>A0ABV7QMN4</accession>
<dbReference type="Gene3D" id="3.40.630.30">
    <property type="match status" value="1"/>
</dbReference>
<comment type="caution">
    <text evidence="2">The sequence shown here is derived from an EMBL/GenBank/DDBJ whole genome shotgun (WGS) entry which is preliminary data.</text>
</comment>
<dbReference type="SUPFAM" id="SSF55729">
    <property type="entry name" value="Acyl-CoA N-acyltransferases (Nat)"/>
    <property type="match status" value="1"/>
</dbReference>
<dbReference type="GO" id="GO:0016746">
    <property type="term" value="F:acyltransferase activity"/>
    <property type="evidence" value="ECO:0007669"/>
    <property type="project" value="UniProtKB-KW"/>
</dbReference>
<dbReference type="RefSeq" id="WP_354750251.1">
    <property type="nucleotide sequence ID" value="NZ_JBHMAY010000086.1"/>
</dbReference>
<evidence type="ECO:0000259" key="1">
    <source>
        <dbReference type="PROSITE" id="PS51186"/>
    </source>
</evidence>
<dbReference type="Proteomes" id="UP001595764">
    <property type="component" value="Unassembled WGS sequence"/>
</dbReference>
<evidence type="ECO:0000313" key="3">
    <source>
        <dbReference type="Proteomes" id="UP001595764"/>
    </source>
</evidence>